<sequence length="118" mass="13634">MYKESHSFHSIGDIIALGREFILVWCFVYANKTQLDSPLLQRLESHDFREFLTRIIRLKIDENSWIGKDVRMPAVLPEVQCFCGGPGLCRMASMEEFDETISIAENMAGQLYPQWMAT</sequence>
<dbReference type="EMBL" id="CP002546">
    <property type="protein sequence ID" value="ADY59307.1"/>
    <property type="molecule type" value="Genomic_DNA"/>
</dbReference>
<dbReference type="HOGENOM" id="CLU_2071391_0_0_0"/>
<organism evidence="1 2">
    <name type="scientific">Rubinisphaera brasiliensis (strain ATCC 49424 / DSM 5305 / JCM 21570 / IAM 15109 / NBRC 103401 / IFAM 1448)</name>
    <name type="common">Planctomyces brasiliensis</name>
    <dbReference type="NCBI Taxonomy" id="756272"/>
    <lineage>
        <taxon>Bacteria</taxon>
        <taxon>Pseudomonadati</taxon>
        <taxon>Planctomycetota</taxon>
        <taxon>Planctomycetia</taxon>
        <taxon>Planctomycetales</taxon>
        <taxon>Planctomycetaceae</taxon>
        <taxon>Rubinisphaera</taxon>
    </lineage>
</organism>
<dbReference type="RefSeq" id="WP_013628034.1">
    <property type="nucleotide sequence ID" value="NC_015174.1"/>
</dbReference>
<protein>
    <submittedName>
        <fullName evidence="1">Uncharacterized protein</fullName>
    </submittedName>
</protein>
<accession>F0ST96</accession>
<proteinExistence type="predicted"/>
<dbReference type="Proteomes" id="UP000006860">
    <property type="component" value="Chromosome"/>
</dbReference>
<evidence type="ECO:0000313" key="2">
    <source>
        <dbReference type="Proteomes" id="UP000006860"/>
    </source>
</evidence>
<keyword evidence="2" id="KW-1185">Reference proteome</keyword>
<dbReference type="AlphaFoldDB" id="F0ST96"/>
<evidence type="ECO:0000313" key="1">
    <source>
        <dbReference type="EMBL" id="ADY59307.1"/>
    </source>
</evidence>
<gene>
    <name evidence="1" type="ordered locus">Plabr_1696</name>
</gene>
<dbReference type="KEGG" id="pbs:Plabr_1696"/>
<reference evidence="2" key="1">
    <citation type="submission" date="2011-02" db="EMBL/GenBank/DDBJ databases">
        <title>The complete genome of Planctomyces brasiliensis DSM 5305.</title>
        <authorList>
            <person name="Lucas S."/>
            <person name="Copeland A."/>
            <person name="Lapidus A."/>
            <person name="Bruce D."/>
            <person name="Goodwin L."/>
            <person name="Pitluck S."/>
            <person name="Kyrpides N."/>
            <person name="Mavromatis K."/>
            <person name="Pagani I."/>
            <person name="Ivanova N."/>
            <person name="Ovchinnikova G."/>
            <person name="Lu M."/>
            <person name="Detter J.C."/>
            <person name="Han C."/>
            <person name="Land M."/>
            <person name="Hauser L."/>
            <person name="Markowitz V."/>
            <person name="Cheng J.-F."/>
            <person name="Hugenholtz P."/>
            <person name="Woyke T."/>
            <person name="Wu D."/>
            <person name="Tindall B."/>
            <person name="Pomrenke H.G."/>
            <person name="Brambilla E."/>
            <person name="Klenk H.-P."/>
            <person name="Eisen J.A."/>
        </authorList>
    </citation>
    <scope>NUCLEOTIDE SEQUENCE [LARGE SCALE GENOMIC DNA]</scope>
    <source>
        <strain evidence="2">ATCC 49424 / DSM 5305 / JCM 21570 / NBRC 103401 / IFAM 1448</strain>
    </source>
</reference>
<name>F0ST96_RUBBR</name>